<dbReference type="Proteomes" id="UP000222198">
    <property type="component" value="Segment"/>
</dbReference>
<dbReference type="InterPro" id="IPR002502">
    <property type="entry name" value="Amidase_domain"/>
</dbReference>
<organism evidence="4 5">
    <name type="scientific">Mycobacterium phage Gattaca</name>
    <dbReference type="NCBI Taxonomy" id="1852567"/>
    <lineage>
        <taxon>Viruses</taxon>
        <taxon>Duplodnaviria</taxon>
        <taxon>Heunggongvirae</taxon>
        <taxon>Uroviricota</taxon>
        <taxon>Caudoviricetes</taxon>
        <taxon>Marvinvirus</taxon>
        <taxon>Marvinvirus mosmoris</taxon>
    </lineage>
</organism>
<dbReference type="Pfam" id="PF01510">
    <property type="entry name" value="Amidase_2"/>
    <property type="match status" value="1"/>
</dbReference>
<dbReference type="Gene3D" id="3.40.80.10">
    <property type="entry name" value="Peptidoglycan recognition protein-like"/>
    <property type="match status" value="1"/>
</dbReference>
<name>A0A192YBS4_9CAUD</name>
<reference evidence="4 5" key="1">
    <citation type="submission" date="2016-04" db="EMBL/GenBank/DDBJ databases">
        <authorList>
            <person name="Bruce A."/>
            <person name="Drouin J."/>
            <person name="Katon D."/>
            <person name="Mills M."/>
            <person name="Zegers G."/>
            <person name="Page S.T."/>
            <person name="Bradley K.W."/>
            <person name="Asai D.J."/>
            <person name="Bowman C.A."/>
            <person name="Russell D.A."/>
            <person name="Pope W.H."/>
            <person name="Jacobs-Sera D."/>
            <person name="Hendrix R.W."/>
            <person name="Hatfull G.F."/>
        </authorList>
    </citation>
    <scope>NUCLEOTIDE SEQUENCE [LARGE SCALE GENOMIC DNA]</scope>
</reference>
<dbReference type="GO" id="GO:0042742">
    <property type="term" value="P:defense response to bacterium"/>
    <property type="evidence" value="ECO:0007669"/>
    <property type="project" value="UniProtKB-KW"/>
</dbReference>
<dbReference type="EMBL" id="KX159477">
    <property type="protein sequence ID" value="ANM46276.1"/>
    <property type="molecule type" value="Genomic_DNA"/>
</dbReference>
<evidence type="ECO:0000259" key="3">
    <source>
        <dbReference type="SMART" id="SM00644"/>
    </source>
</evidence>
<dbReference type="GO" id="GO:0008745">
    <property type="term" value="F:N-acetylmuramoyl-L-alanine amidase activity"/>
    <property type="evidence" value="ECO:0007669"/>
    <property type="project" value="InterPro"/>
</dbReference>
<dbReference type="SUPFAM" id="SSF55846">
    <property type="entry name" value="N-acetylmuramoyl-L-alanine amidase-like"/>
    <property type="match status" value="1"/>
</dbReference>
<dbReference type="SMART" id="SM00644">
    <property type="entry name" value="Ami_2"/>
    <property type="match status" value="1"/>
</dbReference>
<gene>
    <name evidence="4" type="ORF">SEA_GATTACA_53</name>
</gene>
<sequence>MSFIRSAFADKPLLTREQWMKLFIRVADELDMPDRRGAAVLAAMCAFQEAGADPHNTGKRQIWVPGNNADPCFKANPAAYPHDSMGDDGQSTGPFQQQMNKPGTTPWGWGGNYGDPEGTRKRMDPYESTKMFMGHPSSGLKKKGYDASNAQTANDAIQRVQGSDVPWAYAQWWDEANLLYDEVVGDVPPSTGGGKVPVSGDPVWLEEVLRKRLGDRLVVHDGWKEYGTGGVMGEIWGVMIHHTGNRNASWESIRNGRPDLRGPLSQALIAPDGKFHLVAVGPCNHAGVGSYPGLGSDGNRRAIGFECAWPTIRPDGSFDKGERWPDAQILTMRDATRAVLEHLGHDHTHVCGHKEFNKVDGKWDPGNMDMNWFRGEVRKALAGEFDPKAPEPEPQLPSQPGIPTDHDLLVYDQICGRWEMLGWRTPVEALATILDELRGTKNAGSRGFTRGPHDIEDKK</sequence>
<evidence type="ECO:0000256" key="1">
    <source>
        <dbReference type="ARBA" id="ARBA00022529"/>
    </source>
</evidence>
<evidence type="ECO:0000313" key="4">
    <source>
        <dbReference type="EMBL" id="ANM46276.1"/>
    </source>
</evidence>
<protein>
    <submittedName>
        <fullName evidence="4">Lysin A</fullName>
    </submittedName>
</protein>
<dbReference type="GO" id="GO:0009253">
    <property type="term" value="P:peptidoglycan catabolic process"/>
    <property type="evidence" value="ECO:0007669"/>
    <property type="project" value="InterPro"/>
</dbReference>
<evidence type="ECO:0000313" key="5">
    <source>
        <dbReference type="Proteomes" id="UP000222198"/>
    </source>
</evidence>
<keyword evidence="1" id="KW-0929">Antimicrobial</keyword>
<accession>A0A192YBS4</accession>
<dbReference type="GO" id="GO:0001897">
    <property type="term" value="P:symbiont-mediated cytolysis of host cell"/>
    <property type="evidence" value="ECO:0007669"/>
    <property type="project" value="UniProtKB-ARBA"/>
</dbReference>
<keyword evidence="2" id="KW-0081">Bacteriolytic enzyme</keyword>
<proteinExistence type="predicted"/>
<evidence type="ECO:0000256" key="2">
    <source>
        <dbReference type="ARBA" id="ARBA00022638"/>
    </source>
</evidence>
<feature type="domain" description="N-acetylmuramoyl-L-alanine amidase" evidence="3">
    <location>
        <begin position="223"/>
        <end position="366"/>
    </location>
</feature>
<dbReference type="InterPro" id="IPR036505">
    <property type="entry name" value="Amidase/PGRP_sf"/>
</dbReference>